<evidence type="ECO:0000313" key="3">
    <source>
        <dbReference type="Proteomes" id="UP000181898"/>
    </source>
</evidence>
<reference evidence="2 3" key="1">
    <citation type="submission" date="2016-11" db="EMBL/GenBank/DDBJ databases">
        <title>Tenacibaculum sp. LPB0136, isolated from marine environment.</title>
        <authorList>
            <person name="Kim E."/>
            <person name="Yi H."/>
        </authorList>
    </citation>
    <scope>NUCLEOTIDE SEQUENCE [LARGE SCALE GENOMIC DNA]</scope>
    <source>
        <strain evidence="2 3">LPB0136</strain>
    </source>
</reference>
<dbReference type="InterPro" id="IPR046077">
    <property type="entry name" value="DUF6095"/>
</dbReference>
<dbReference type="RefSeq" id="WP_072555214.1">
    <property type="nucleotide sequence ID" value="NZ_CP018155.1"/>
</dbReference>
<evidence type="ECO:0000313" key="2">
    <source>
        <dbReference type="EMBL" id="APG64889.1"/>
    </source>
</evidence>
<dbReference type="KEGG" id="ten:LPB136_05740"/>
<keyword evidence="3" id="KW-1185">Reference proteome</keyword>
<sequence length="79" mass="9035">MPKKATFERGIKQLLILLGLLVFSPIVLSLGFKSLRIYTESPQIYISYLLLTIGGLLILFTVYFGFKTIKTFLDTLFEK</sequence>
<evidence type="ECO:0000256" key="1">
    <source>
        <dbReference type="SAM" id="Phobius"/>
    </source>
</evidence>
<dbReference type="Pfam" id="PF19589">
    <property type="entry name" value="DUF6095"/>
    <property type="match status" value="1"/>
</dbReference>
<organism evidence="2 3">
    <name type="scientific">Tenacibaculum todarodis</name>
    <dbReference type="NCBI Taxonomy" id="1850252"/>
    <lineage>
        <taxon>Bacteria</taxon>
        <taxon>Pseudomonadati</taxon>
        <taxon>Bacteroidota</taxon>
        <taxon>Flavobacteriia</taxon>
        <taxon>Flavobacteriales</taxon>
        <taxon>Flavobacteriaceae</taxon>
        <taxon>Tenacibaculum</taxon>
    </lineage>
</organism>
<dbReference type="AlphaFoldDB" id="A0A1L3JIE3"/>
<dbReference type="STRING" id="1850252.LPB136_05740"/>
<feature type="transmembrane region" description="Helical" evidence="1">
    <location>
        <begin position="45"/>
        <end position="66"/>
    </location>
</feature>
<protein>
    <submittedName>
        <fullName evidence="2">Uncharacterized protein</fullName>
    </submittedName>
</protein>
<accession>A0A1L3JIE3</accession>
<keyword evidence="1" id="KW-0812">Transmembrane</keyword>
<keyword evidence="1" id="KW-1133">Transmembrane helix</keyword>
<gene>
    <name evidence="2" type="ORF">LPB136_05740</name>
</gene>
<proteinExistence type="predicted"/>
<keyword evidence="1" id="KW-0472">Membrane</keyword>
<name>A0A1L3JIE3_9FLAO</name>
<dbReference type="Proteomes" id="UP000181898">
    <property type="component" value="Chromosome"/>
</dbReference>
<dbReference type="EMBL" id="CP018155">
    <property type="protein sequence ID" value="APG64889.1"/>
    <property type="molecule type" value="Genomic_DNA"/>
</dbReference>